<dbReference type="InterPro" id="IPR057666">
    <property type="entry name" value="DrpA_SLOG"/>
</dbReference>
<reference evidence="3" key="1">
    <citation type="submission" date="2020-05" db="EMBL/GenBank/DDBJ databases">
        <authorList>
            <person name="Chiriac C."/>
            <person name="Salcher M."/>
            <person name="Ghai R."/>
            <person name="Kavagutti S V."/>
        </authorList>
    </citation>
    <scope>NUCLEOTIDE SEQUENCE</scope>
</reference>
<dbReference type="SUPFAM" id="SSF102405">
    <property type="entry name" value="MCP/YpsA-like"/>
    <property type="match status" value="1"/>
</dbReference>
<dbReference type="PANTHER" id="PTHR43022:SF1">
    <property type="entry name" value="PROTEIN SMF"/>
    <property type="match status" value="1"/>
</dbReference>
<comment type="similarity">
    <text evidence="1">Belongs to the DprA/Smf family.</text>
</comment>
<dbReference type="GO" id="GO:0009294">
    <property type="term" value="P:DNA-mediated transformation"/>
    <property type="evidence" value="ECO:0007669"/>
    <property type="project" value="InterPro"/>
</dbReference>
<dbReference type="PANTHER" id="PTHR43022">
    <property type="entry name" value="PROTEIN SMF"/>
    <property type="match status" value="1"/>
</dbReference>
<dbReference type="Gene3D" id="3.40.50.450">
    <property type="match status" value="1"/>
</dbReference>
<protein>
    <submittedName>
        <fullName evidence="3">Unannotated protein</fullName>
    </submittedName>
</protein>
<dbReference type="EMBL" id="CAFBLP010000147">
    <property type="protein sequence ID" value="CAB4896483.1"/>
    <property type="molecule type" value="Genomic_DNA"/>
</dbReference>
<dbReference type="InterPro" id="IPR003488">
    <property type="entry name" value="DprA"/>
</dbReference>
<evidence type="ECO:0000259" key="2">
    <source>
        <dbReference type="Pfam" id="PF02481"/>
    </source>
</evidence>
<organism evidence="3">
    <name type="scientific">freshwater metagenome</name>
    <dbReference type="NCBI Taxonomy" id="449393"/>
    <lineage>
        <taxon>unclassified sequences</taxon>
        <taxon>metagenomes</taxon>
        <taxon>ecological metagenomes</taxon>
    </lineage>
</organism>
<evidence type="ECO:0000313" key="3">
    <source>
        <dbReference type="EMBL" id="CAB4896483.1"/>
    </source>
</evidence>
<sequence length="372" mass="39189">MNGLPDQAYAAALAGLDRMTVARLGVLLAHLTPAEAYAVAAGQMRPCGLVARLFDADGLAAAWRASAAQRAPSRIWQQCCDHDITVLIRGYPGYPAPLVEDPMPAAVLFVRGDVDRIVGRRAGIIGTRNATGSGRETATTLGRDLSAVGVHVVSGLARGIDGCAHRGALSVSDGAGPVAVVASGLDVVYPREHARLWQEVAERGLLVSEAPPGTPPEAYRFPLRNRILAAFSEVLVVVESRASGGSLITVNEAREREVLVMAVPGALRNRAAEGTNALVRDGCPVVMDATDVLVGLGLDTRRAGGVAYDPRPQPRGHDAQLLELLGEPSTLDQLALISGMTLVESAMAVARLESAGWLQQVNGWFERVGRVR</sequence>
<evidence type="ECO:0000256" key="1">
    <source>
        <dbReference type="ARBA" id="ARBA00006525"/>
    </source>
</evidence>
<dbReference type="Pfam" id="PF02481">
    <property type="entry name" value="DNA_processg_A"/>
    <property type="match status" value="1"/>
</dbReference>
<dbReference type="AlphaFoldDB" id="A0A6J7FXQ3"/>
<gene>
    <name evidence="3" type="ORF">UFOPK3376_03181</name>
</gene>
<accession>A0A6J7FXQ3</accession>
<name>A0A6J7FXQ3_9ZZZZ</name>
<proteinExistence type="inferred from homology"/>
<feature type="domain" description="Smf/DprA SLOG" evidence="2">
    <location>
        <begin position="87"/>
        <end position="294"/>
    </location>
</feature>